<dbReference type="EMBL" id="ML977557">
    <property type="protein sequence ID" value="KAF2007347.1"/>
    <property type="molecule type" value="Genomic_DNA"/>
</dbReference>
<evidence type="ECO:0000256" key="1">
    <source>
        <dbReference type="SAM" id="MobiDB-lite"/>
    </source>
</evidence>
<sequence>MLPFEVLTLVFLFSAATDLLGNIISRITETRGQPTASPTGNADSPSSPSDNVNSPQDTGQPRLTENTLALPVVEVSTGAGLSITVGPAVLTLTPGLSTTLGDGFSATLVEVTTDSEGQTVVVVSSNGVATTATLSEGSATPSTPRSASITTEATSGVTRGTSRNTPTSTRSTGGGVRQTGIDQFSWLAVFAGLGVMV</sequence>
<feature type="compositionally biased region" description="Polar residues" evidence="1">
    <location>
        <begin position="134"/>
        <end position="157"/>
    </location>
</feature>
<gene>
    <name evidence="3" type="ORF">P154DRAFT_118044</name>
</gene>
<proteinExistence type="predicted"/>
<feature type="region of interest" description="Disordered" evidence="1">
    <location>
        <begin position="31"/>
        <end position="62"/>
    </location>
</feature>
<keyword evidence="2" id="KW-0732">Signal</keyword>
<reference evidence="3" key="1">
    <citation type="journal article" date="2020" name="Stud. Mycol.">
        <title>101 Dothideomycetes genomes: a test case for predicting lifestyles and emergence of pathogens.</title>
        <authorList>
            <person name="Haridas S."/>
            <person name="Albert R."/>
            <person name="Binder M."/>
            <person name="Bloem J."/>
            <person name="Labutti K."/>
            <person name="Salamov A."/>
            <person name="Andreopoulos B."/>
            <person name="Baker S."/>
            <person name="Barry K."/>
            <person name="Bills G."/>
            <person name="Bluhm B."/>
            <person name="Cannon C."/>
            <person name="Castanera R."/>
            <person name="Culley D."/>
            <person name="Daum C."/>
            <person name="Ezra D."/>
            <person name="Gonzalez J."/>
            <person name="Henrissat B."/>
            <person name="Kuo A."/>
            <person name="Liang C."/>
            <person name="Lipzen A."/>
            <person name="Lutzoni F."/>
            <person name="Magnuson J."/>
            <person name="Mondo S."/>
            <person name="Nolan M."/>
            <person name="Ohm R."/>
            <person name="Pangilinan J."/>
            <person name="Park H.-J."/>
            <person name="Ramirez L."/>
            <person name="Alfaro M."/>
            <person name="Sun H."/>
            <person name="Tritt A."/>
            <person name="Yoshinaga Y."/>
            <person name="Zwiers L.-H."/>
            <person name="Turgeon B."/>
            <person name="Goodwin S."/>
            <person name="Spatafora J."/>
            <person name="Crous P."/>
            <person name="Grigoriev I."/>
        </authorList>
    </citation>
    <scope>NUCLEOTIDE SEQUENCE</scope>
    <source>
        <strain evidence="3">CBS 123094</strain>
    </source>
</reference>
<protein>
    <submittedName>
        <fullName evidence="3">Uncharacterized protein</fullName>
    </submittedName>
</protein>
<feature type="chain" id="PRO_5025649631" evidence="2">
    <location>
        <begin position="22"/>
        <end position="197"/>
    </location>
</feature>
<dbReference type="AlphaFoldDB" id="A0A6A5X362"/>
<feature type="compositionally biased region" description="Low complexity" evidence="1">
    <location>
        <begin position="158"/>
        <end position="171"/>
    </location>
</feature>
<evidence type="ECO:0000256" key="2">
    <source>
        <dbReference type="SAM" id="SignalP"/>
    </source>
</evidence>
<organism evidence="3 4">
    <name type="scientific">Amniculicola lignicola CBS 123094</name>
    <dbReference type="NCBI Taxonomy" id="1392246"/>
    <lineage>
        <taxon>Eukaryota</taxon>
        <taxon>Fungi</taxon>
        <taxon>Dikarya</taxon>
        <taxon>Ascomycota</taxon>
        <taxon>Pezizomycotina</taxon>
        <taxon>Dothideomycetes</taxon>
        <taxon>Pleosporomycetidae</taxon>
        <taxon>Pleosporales</taxon>
        <taxon>Amniculicolaceae</taxon>
        <taxon>Amniculicola</taxon>
    </lineage>
</organism>
<evidence type="ECO:0000313" key="4">
    <source>
        <dbReference type="Proteomes" id="UP000799779"/>
    </source>
</evidence>
<dbReference type="Proteomes" id="UP000799779">
    <property type="component" value="Unassembled WGS sequence"/>
</dbReference>
<feature type="region of interest" description="Disordered" evidence="1">
    <location>
        <begin position="134"/>
        <end position="176"/>
    </location>
</feature>
<feature type="signal peptide" evidence="2">
    <location>
        <begin position="1"/>
        <end position="21"/>
    </location>
</feature>
<feature type="compositionally biased region" description="Low complexity" evidence="1">
    <location>
        <begin position="41"/>
        <end position="57"/>
    </location>
</feature>
<evidence type="ECO:0000313" key="3">
    <source>
        <dbReference type="EMBL" id="KAF2007347.1"/>
    </source>
</evidence>
<feature type="compositionally biased region" description="Polar residues" evidence="1">
    <location>
        <begin position="31"/>
        <end position="40"/>
    </location>
</feature>
<accession>A0A6A5X362</accession>
<keyword evidence="4" id="KW-1185">Reference proteome</keyword>
<name>A0A6A5X362_9PLEO</name>